<feature type="signal peptide" evidence="9">
    <location>
        <begin position="1"/>
        <end position="19"/>
    </location>
</feature>
<dbReference type="InterPro" id="IPR018338">
    <property type="entry name" value="Carbonic_anhydrase_a-class_CS"/>
</dbReference>
<comment type="similarity">
    <text evidence="3 9">Belongs to the alpha-carbonic anhydrase family.</text>
</comment>
<feature type="domain" description="Alpha-carbonic anhydrase" evidence="10">
    <location>
        <begin position="37"/>
        <end position="263"/>
    </location>
</feature>
<proteinExistence type="inferred from homology"/>
<sequence length="263" mass="28820">MQLTRALSLLLPLVATVSASCIHGTTFHRRSSNVPVADYSFTGPTGPLKWATLKPEYALCATGKRQSPINIDSTISVAQRTVVASFPNVADAEFANLGNTLEVVVDGTTTFGQKAYTLKQYHFHTPSEHRIAEEYYPLELHMVHQAADESLLVIALMFELTEDNSSFDLLTATVEDIETIAVPGTTTETGSLDFDELESIINTASFRTYVGSLTTPPCKQGVRFLIKDGTLPINVATYKRIKSIIKFNARYTQNALGQNNLLA</sequence>
<accession>A0A5C3QP63</accession>
<dbReference type="Proteomes" id="UP000305067">
    <property type="component" value="Unassembled WGS sequence"/>
</dbReference>
<dbReference type="STRING" id="1884261.A0A5C3QP63"/>
<dbReference type="PROSITE" id="PS00162">
    <property type="entry name" value="ALPHA_CA_1"/>
    <property type="match status" value="1"/>
</dbReference>
<keyword evidence="7 9" id="KW-0456">Lyase</keyword>
<dbReference type="PROSITE" id="PS51257">
    <property type="entry name" value="PROKAR_LIPOPROTEIN"/>
    <property type="match status" value="1"/>
</dbReference>
<feature type="chain" id="PRO_5025096332" description="Carbonic anhydrase" evidence="9">
    <location>
        <begin position="20"/>
        <end position="263"/>
    </location>
</feature>
<keyword evidence="6 9" id="KW-0862">Zinc</keyword>
<evidence type="ECO:0000256" key="2">
    <source>
        <dbReference type="ARBA" id="ARBA00002904"/>
    </source>
</evidence>
<dbReference type="PROSITE" id="PS51144">
    <property type="entry name" value="ALPHA_CA_2"/>
    <property type="match status" value="1"/>
</dbReference>
<dbReference type="InterPro" id="IPR023561">
    <property type="entry name" value="Carbonic_anhydrase_a-class"/>
</dbReference>
<evidence type="ECO:0000313" key="12">
    <source>
        <dbReference type="Proteomes" id="UP000305067"/>
    </source>
</evidence>
<dbReference type="InterPro" id="IPR001148">
    <property type="entry name" value="CA_dom"/>
</dbReference>
<evidence type="ECO:0000256" key="9">
    <source>
        <dbReference type="RuleBase" id="RU367011"/>
    </source>
</evidence>
<dbReference type="InterPro" id="IPR041891">
    <property type="entry name" value="Alpha_CA_prokaryot-like"/>
</dbReference>
<dbReference type="SUPFAM" id="SSF51069">
    <property type="entry name" value="Carbonic anhydrase"/>
    <property type="match status" value="1"/>
</dbReference>
<evidence type="ECO:0000256" key="1">
    <source>
        <dbReference type="ARBA" id="ARBA00001947"/>
    </source>
</evidence>
<keyword evidence="12" id="KW-1185">Reference proteome</keyword>
<evidence type="ECO:0000256" key="6">
    <source>
        <dbReference type="ARBA" id="ARBA00022833"/>
    </source>
</evidence>
<evidence type="ECO:0000256" key="3">
    <source>
        <dbReference type="ARBA" id="ARBA00010718"/>
    </source>
</evidence>
<dbReference type="Pfam" id="PF00194">
    <property type="entry name" value="Carb_anhydrase"/>
    <property type="match status" value="1"/>
</dbReference>
<keyword evidence="9" id="KW-0732">Signal</keyword>
<organism evidence="11 12">
    <name type="scientific">Pterulicium gracile</name>
    <dbReference type="NCBI Taxonomy" id="1884261"/>
    <lineage>
        <taxon>Eukaryota</taxon>
        <taxon>Fungi</taxon>
        <taxon>Dikarya</taxon>
        <taxon>Basidiomycota</taxon>
        <taxon>Agaricomycotina</taxon>
        <taxon>Agaricomycetes</taxon>
        <taxon>Agaricomycetidae</taxon>
        <taxon>Agaricales</taxon>
        <taxon>Pleurotineae</taxon>
        <taxon>Pterulaceae</taxon>
        <taxon>Pterulicium</taxon>
    </lineage>
</organism>
<keyword evidence="5 9" id="KW-0479">Metal-binding</keyword>
<evidence type="ECO:0000256" key="5">
    <source>
        <dbReference type="ARBA" id="ARBA00022723"/>
    </source>
</evidence>
<comment type="function">
    <text evidence="2 9">Reversible hydration of carbon dioxide.</text>
</comment>
<dbReference type="EMBL" id="ML178823">
    <property type="protein sequence ID" value="TFL02089.1"/>
    <property type="molecule type" value="Genomic_DNA"/>
</dbReference>
<dbReference type="AlphaFoldDB" id="A0A5C3QP63"/>
<comment type="catalytic activity">
    <reaction evidence="8 9">
        <text>hydrogencarbonate + H(+) = CO2 + H2O</text>
        <dbReference type="Rhea" id="RHEA:10748"/>
        <dbReference type="ChEBI" id="CHEBI:15377"/>
        <dbReference type="ChEBI" id="CHEBI:15378"/>
        <dbReference type="ChEBI" id="CHEBI:16526"/>
        <dbReference type="ChEBI" id="CHEBI:17544"/>
        <dbReference type="EC" id="4.2.1.1"/>
    </reaction>
</comment>
<evidence type="ECO:0000256" key="4">
    <source>
        <dbReference type="ARBA" id="ARBA00012925"/>
    </source>
</evidence>
<comment type="cofactor">
    <cofactor evidence="1 9">
        <name>Zn(2+)</name>
        <dbReference type="ChEBI" id="CHEBI:29105"/>
    </cofactor>
</comment>
<protein>
    <recommendedName>
        <fullName evidence="4 9">Carbonic anhydrase</fullName>
        <ecNumber evidence="4 9">4.2.1.1</ecNumber>
    </recommendedName>
</protein>
<dbReference type="Gene3D" id="3.10.200.10">
    <property type="entry name" value="Alpha carbonic anhydrase"/>
    <property type="match status" value="1"/>
</dbReference>
<gene>
    <name evidence="11" type="ORF">BDV98DRAFT_582416</name>
</gene>
<dbReference type="InterPro" id="IPR036398">
    <property type="entry name" value="CA_dom_sf"/>
</dbReference>
<dbReference type="EC" id="4.2.1.1" evidence="4 9"/>
<evidence type="ECO:0000259" key="10">
    <source>
        <dbReference type="PROSITE" id="PS51144"/>
    </source>
</evidence>
<reference evidence="11 12" key="1">
    <citation type="journal article" date="2019" name="Nat. Ecol. Evol.">
        <title>Megaphylogeny resolves global patterns of mushroom evolution.</title>
        <authorList>
            <person name="Varga T."/>
            <person name="Krizsan K."/>
            <person name="Foldi C."/>
            <person name="Dima B."/>
            <person name="Sanchez-Garcia M."/>
            <person name="Sanchez-Ramirez S."/>
            <person name="Szollosi G.J."/>
            <person name="Szarkandi J.G."/>
            <person name="Papp V."/>
            <person name="Albert L."/>
            <person name="Andreopoulos W."/>
            <person name="Angelini C."/>
            <person name="Antonin V."/>
            <person name="Barry K.W."/>
            <person name="Bougher N.L."/>
            <person name="Buchanan P."/>
            <person name="Buyck B."/>
            <person name="Bense V."/>
            <person name="Catcheside P."/>
            <person name="Chovatia M."/>
            <person name="Cooper J."/>
            <person name="Damon W."/>
            <person name="Desjardin D."/>
            <person name="Finy P."/>
            <person name="Geml J."/>
            <person name="Haridas S."/>
            <person name="Hughes K."/>
            <person name="Justo A."/>
            <person name="Karasinski D."/>
            <person name="Kautmanova I."/>
            <person name="Kiss B."/>
            <person name="Kocsube S."/>
            <person name="Kotiranta H."/>
            <person name="LaButti K.M."/>
            <person name="Lechner B.E."/>
            <person name="Liimatainen K."/>
            <person name="Lipzen A."/>
            <person name="Lukacs Z."/>
            <person name="Mihaltcheva S."/>
            <person name="Morgado L.N."/>
            <person name="Niskanen T."/>
            <person name="Noordeloos M.E."/>
            <person name="Ohm R.A."/>
            <person name="Ortiz-Santana B."/>
            <person name="Ovrebo C."/>
            <person name="Racz N."/>
            <person name="Riley R."/>
            <person name="Savchenko A."/>
            <person name="Shiryaev A."/>
            <person name="Soop K."/>
            <person name="Spirin V."/>
            <person name="Szebenyi C."/>
            <person name="Tomsovsky M."/>
            <person name="Tulloss R.E."/>
            <person name="Uehling J."/>
            <person name="Grigoriev I.V."/>
            <person name="Vagvolgyi C."/>
            <person name="Papp T."/>
            <person name="Martin F.M."/>
            <person name="Miettinen O."/>
            <person name="Hibbett D.S."/>
            <person name="Nagy L.G."/>
        </authorList>
    </citation>
    <scope>NUCLEOTIDE SEQUENCE [LARGE SCALE GENOMIC DNA]</scope>
    <source>
        <strain evidence="11 12">CBS 309.79</strain>
    </source>
</reference>
<dbReference type="CDD" id="cd03124">
    <property type="entry name" value="alpha_CA_prokaryotic_like"/>
    <property type="match status" value="1"/>
</dbReference>
<dbReference type="GO" id="GO:0004089">
    <property type="term" value="F:carbonate dehydratase activity"/>
    <property type="evidence" value="ECO:0007669"/>
    <property type="project" value="UniProtKB-UniRule"/>
</dbReference>
<dbReference type="PANTHER" id="PTHR18952">
    <property type="entry name" value="CARBONIC ANHYDRASE"/>
    <property type="match status" value="1"/>
</dbReference>
<dbReference type="GO" id="GO:0008270">
    <property type="term" value="F:zinc ion binding"/>
    <property type="evidence" value="ECO:0007669"/>
    <property type="project" value="UniProtKB-UniRule"/>
</dbReference>
<name>A0A5C3QP63_9AGAR</name>
<dbReference type="SMART" id="SM01057">
    <property type="entry name" value="Carb_anhydrase"/>
    <property type="match status" value="1"/>
</dbReference>
<dbReference type="OrthoDB" id="429145at2759"/>
<evidence type="ECO:0000313" key="11">
    <source>
        <dbReference type="EMBL" id="TFL02089.1"/>
    </source>
</evidence>
<dbReference type="PANTHER" id="PTHR18952:SF265">
    <property type="entry name" value="CARBONIC ANHYDRASE"/>
    <property type="match status" value="1"/>
</dbReference>
<evidence type="ECO:0000256" key="8">
    <source>
        <dbReference type="ARBA" id="ARBA00048348"/>
    </source>
</evidence>
<evidence type="ECO:0000256" key="7">
    <source>
        <dbReference type="ARBA" id="ARBA00023239"/>
    </source>
</evidence>